<keyword evidence="1" id="KW-0812">Transmembrane</keyword>
<dbReference type="AlphaFoldDB" id="A0A2X0KZX8"/>
<reference evidence="3" key="1">
    <citation type="submission" date="2016-10" db="EMBL/GenBank/DDBJ databases">
        <authorList>
            <person name="Jeantristanb JTB J.-T."/>
            <person name="Ricardo R."/>
        </authorList>
    </citation>
    <scope>NUCLEOTIDE SEQUENCE [LARGE SCALE GENOMIC DNA]</scope>
</reference>
<dbReference type="Proteomes" id="UP000249723">
    <property type="component" value="Unassembled WGS sequence"/>
</dbReference>
<accession>A0A2X0KZX8</accession>
<dbReference type="OrthoDB" id="10482795at2759"/>
<evidence type="ECO:0000256" key="1">
    <source>
        <dbReference type="SAM" id="Phobius"/>
    </source>
</evidence>
<name>A0A2X0KZX8_9BASI</name>
<sequence>MLTPSTARSSALGARLRQSRLAKYLQFNTLRYPLHNQQGCYGSTPKGSCYRAMTSEPVNAERGAWRSPIYWLVFVLPVCVFGFKMAKYRTPPTSAMQGMRE</sequence>
<proteinExistence type="predicted"/>
<keyword evidence="1" id="KW-1133">Transmembrane helix</keyword>
<feature type="transmembrane region" description="Helical" evidence="1">
    <location>
        <begin position="69"/>
        <end position="86"/>
    </location>
</feature>
<keyword evidence="1" id="KW-0472">Membrane</keyword>
<evidence type="ECO:0000313" key="3">
    <source>
        <dbReference type="Proteomes" id="UP000249723"/>
    </source>
</evidence>
<evidence type="ECO:0000313" key="2">
    <source>
        <dbReference type="EMBL" id="SCZ91961.1"/>
    </source>
</evidence>
<dbReference type="EMBL" id="FMWP01000017">
    <property type="protein sequence ID" value="SCZ91961.1"/>
    <property type="molecule type" value="Genomic_DNA"/>
</dbReference>
<organism evidence="2 3">
    <name type="scientific">Microbotryum saponariae</name>
    <dbReference type="NCBI Taxonomy" id="289078"/>
    <lineage>
        <taxon>Eukaryota</taxon>
        <taxon>Fungi</taxon>
        <taxon>Dikarya</taxon>
        <taxon>Basidiomycota</taxon>
        <taxon>Pucciniomycotina</taxon>
        <taxon>Microbotryomycetes</taxon>
        <taxon>Microbotryales</taxon>
        <taxon>Microbotryaceae</taxon>
        <taxon>Microbotryum</taxon>
    </lineage>
</organism>
<gene>
    <name evidence="2" type="ORF">BZ3500_MVSOF-1268-A1-R1_CHR5-3G08248</name>
</gene>
<keyword evidence="3" id="KW-1185">Reference proteome</keyword>
<protein>
    <submittedName>
        <fullName evidence="2">BZ3500_MvSof-1268-A1-R1_Chr5-3g08248 protein</fullName>
    </submittedName>
</protein>